<evidence type="ECO:0000313" key="1">
    <source>
        <dbReference type="EMBL" id="JAI00712.1"/>
    </source>
</evidence>
<accession>A0A0E9XE29</accession>
<protein>
    <submittedName>
        <fullName evidence="1">Uncharacterized protein</fullName>
    </submittedName>
</protein>
<name>A0A0E9XE29_ANGAN</name>
<dbReference type="AlphaFoldDB" id="A0A0E9XE29"/>
<reference evidence="1" key="2">
    <citation type="journal article" date="2015" name="Fish Shellfish Immunol.">
        <title>Early steps in the European eel (Anguilla anguilla)-Vibrio vulnificus interaction in the gills: Role of the RtxA13 toxin.</title>
        <authorList>
            <person name="Callol A."/>
            <person name="Pajuelo D."/>
            <person name="Ebbesson L."/>
            <person name="Teles M."/>
            <person name="MacKenzie S."/>
            <person name="Amaro C."/>
        </authorList>
    </citation>
    <scope>NUCLEOTIDE SEQUENCE</scope>
</reference>
<proteinExistence type="predicted"/>
<reference evidence="1" key="1">
    <citation type="submission" date="2014-11" db="EMBL/GenBank/DDBJ databases">
        <authorList>
            <person name="Amaro Gonzalez C."/>
        </authorList>
    </citation>
    <scope>NUCLEOTIDE SEQUENCE</scope>
</reference>
<organism evidence="1">
    <name type="scientific">Anguilla anguilla</name>
    <name type="common">European freshwater eel</name>
    <name type="synonym">Muraena anguilla</name>
    <dbReference type="NCBI Taxonomy" id="7936"/>
    <lineage>
        <taxon>Eukaryota</taxon>
        <taxon>Metazoa</taxon>
        <taxon>Chordata</taxon>
        <taxon>Craniata</taxon>
        <taxon>Vertebrata</taxon>
        <taxon>Euteleostomi</taxon>
        <taxon>Actinopterygii</taxon>
        <taxon>Neopterygii</taxon>
        <taxon>Teleostei</taxon>
        <taxon>Anguilliformes</taxon>
        <taxon>Anguillidae</taxon>
        <taxon>Anguilla</taxon>
    </lineage>
</organism>
<dbReference type="EMBL" id="GBXM01007866">
    <property type="protein sequence ID" value="JAI00712.1"/>
    <property type="molecule type" value="Transcribed_RNA"/>
</dbReference>
<sequence>MQTVEESQWTCSISNRCTTFCSQVNEKLGYNNLFHYYTYTSGKGVLL</sequence>